<organism evidence="2 3">
    <name type="scientific">Lucilia cuprina</name>
    <name type="common">Green bottle fly</name>
    <name type="synonym">Australian sheep blowfly</name>
    <dbReference type="NCBI Taxonomy" id="7375"/>
    <lineage>
        <taxon>Eukaryota</taxon>
        <taxon>Metazoa</taxon>
        <taxon>Ecdysozoa</taxon>
        <taxon>Arthropoda</taxon>
        <taxon>Hexapoda</taxon>
        <taxon>Insecta</taxon>
        <taxon>Pterygota</taxon>
        <taxon>Neoptera</taxon>
        <taxon>Endopterygota</taxon>
        <taxon>Diptera</taxon>
        <taxon>Brachycera</taxon>
        <taxon>Muscomorpha</taxon>
        <taxon>Oestroidea</taxon>
        <taxon>Calliphoridae</taxon>
        <taxon>Luciliinae</taxon>
        <taxon>Lucilia</taxon>
    </lineage>
</organism>
<feature type="non-terminal residue" evidence="2">
    <location>
        <position position="184"/>
    </location>
</feature>
<keyword evidence="3" id="KW-1185">Reference proteome</keyword>
<gene>
    <name evidence="2" type="ORF">FF38_12674</name>
</gene>
<dbReference type="OrthoDB" id="8032689at2759"/>
<comment type="caution">
    <text evidence="2">The sequence shown here is derived from an EMBL/GenBank/DDBJ whole genome shotgun (WGS) entry which is preliminary data.</text>
</comment>
<evidence type="ECO:0000313" key="2">
    <source>
        <dbReference type="EMBL" id="KNC27124.1"/>
    </source>
</evidence>
<protein>
    <submittedName>
        <fullName evidence="2">Uncharacterized protein</fullName>
    </submittedName>
</protein>
<dbReference type="Proteomes" id="UP000037069">
    <property type="component" value="Unassembled WGS sequence"/>
</dbReference>
<reference evidence="2 3" key="1">
    <citation type="journal article" date="2015" name="Nat. Commun.">
        <title>Lucilia cuprina genome unlocks parasitic fly biology to underpin future interventions.</title>
        <authorList>
            <person name="Anstead C.A."/>
            <person name="Korhonen P.K."/>
            <person name="Young N.D."/>
            <person name="Hall R.S."/>
            <person name="Jex A.R."/>
            <person name="Murali S.C."/>
            <person name="Hughes D.S."/>
            <person name="Lee S.F."/>
            <person name="Perry T."/>
            <person name="Stroehlein A.J."/>
            <person name="Ansell B.R."/>
            <person name="Breugelmans B."/>
            <person name="Hofmann A."/>
            <person name="Qu J."/>
            <person name="Dugan S."/>
            <person name="Lee S.L."/>
            <person name="Chao H."/>
            <person name="Dinh H."/>
            <person name="Han Y."/>
            <person name="Doddapaneni H.V."/>
            <person name="Worley K.C."/>
            <person name="Muzny D.M."/>
            <person name="Ioannidis P."/>
            <person name="Waterhouse R.M."/>
            <person name="Zdobnov E.M."/>
            <person name="James P.J."/>
            <person name="Bagnall N.H."/>
            <person name="Kotze A.C."/>
            <person name="Gibbs R.A."/>
            <person name="Richards S."/>
            <person name="Batterham P."/>
            <person name="Gasser R.B."/>
        </authorList>
    </citation>
    <scope>NUCLEOTIDE SEQUENCE [LARGE SCALE GENOMIC DNA]</scope>
    <source>
        <strain evidence="2 3">LS</strain>
        <tissue evidence="2">Full body</tissue>
    </source>
</reference>
<feature type="signal peptide" evidence="1">
    <location>
        <begin position="1"/>
        <end position="21"/>
    </location>
</feature>
<dbReference type="EMBL" id="JRES01000933">
    <property type="protein sequence ID" value="KNC27124.1"/>
    <property type="molecule type" value="Genomic_DNA"/>
</dbReference>
<proteinExistence type="predicted"/>
<name>A0A0L0C6Q8_LUCCU</name>
<keyword evidence="1" id="KW-0732">Signal</keyword>
<dbReference type="AlphaFoldDB" id="A0A0L0C6Q8"/>
<evidence type="ECO:0000256" key="1">
    <source>
        <dbReference type="SAM" id="SignalP"/>
    </source>
</evidence>
<evidence type="ECO:0000313" key="3">
    <source>
        <dbReference type="Proteomes" id="UP000037069"/>
    </source>
</evidence>
<accession>A0A0L0C6Q8</accession>
<feature type="chain" id="PRO_5005535876" evidence="1">
    <location>
        <begin position="22"/>
        <end position="184"/>
    </location>
</feature>
<sequence length="184" mass="21956">MAFLKIVNLFLVLALAQSVLCEHNDKLLEYTIQNFASIPKHYEVIAANATRYLLKDEALLANHKPEVMEFKSKLNVFMDKYANSGKDISASYEALDYFVDLTDYYYELPEDKLNDEYRFIIELLNKYHFRDISMELTTRMEKFFETFVKMFDENRSNYESNVLEHFDKFTAFTDLEEKVKYFID</sequence>